<keyword evidence="2" id="KW-0732">Signal</keyword>
<organism evidence="5 6">
    <name type="scientific">Desmophyllum pertusum</name>
    <dbReference type="NCBI Taxonomy" id="174260"/>
    <lineage>
        <taxon>Eukaryota</taxon>
        <taxon>Metazoa</taxon>
        <taxon>Cnidaria</taxon>
        <taxon>Anthozoa</taxon>
        <taxon>Hexacorallia</taxon>
        <taxon>Scleractinia</taxon>
        <taxon>Caryophylliina</taxon>
        <taxon>Caryophylliidae</taxon>
        <taxon>Desmophyllum</taxon>
    </lineage>
</organism>
<evidence type="ECO:0000313" key="6">
    <source>
        <dbReference type="Proteomes" id="UP001163046"/>
    </source>
</evidence>
<protein>
    <submittedName>
        <fullName evidence="5">Uncharacterized protein</fullName>
    </submittedName>
</protein>
<feature type="transmembrane region" description="Helical" evidence="4">
    <location>
        <begin position="723"/>
        <end position="741"/>
    </location>
</feature>
<dbReference type="PANTHER" id="PTHR48060:SF21">
    <property type="entry name" value="L DOMAIN-LIKE PROTEIN"/>
    <property type="match status" value="1"/>
</dbReference>
<evidence type="ECO:0000256" key="4">
    <source>
        <dbReference type="SAM" id="Phobius"/>
    </source>
</evidence>
<evidence type="ECO:0000256" key="3">
    <source>
        <dbReference type="ARBA" id="ARBA00022737"/>
    </source>
</evidence>
<keyword evidence="4" id="KW-0812">Transmembrane</keyword>
<dbReference type="Pfam" id="PF13855">
    <property type="entry name" value="LRR_8"/>
    <property type="match status" value="1"/>
</dbReference>
<keyword evidence="3" id="KW-0677">Repeat</keyword>
<evidence type="ECO:0000313" key="5">
    <source>
        <dbReference type="EMBL" id="KAJ7369375.1"/>
    </source>
</evidence>
<dbReference type="InterPro" id="IPR053211">
    <property type="entry name" value="DNA_repair-toleration"/>
</dbReference>
<dbReference type="EMBL" id="MU827029">
    <property type="protein sequence ID" value="KAJ7369375.1"/>
    <property type="molecule type" value="Genomic_DNA"/>
</dbReference>
<feature type="transmembrane region" description="Helical" evidence="4">
    <location>
        <begin position="747"/>
        <end position="772"/>
    </location>
</feature>
<keyword evidence="6" id="KW-1185">Reference proteome</keyword>
<comment type="caution">
    <text evidence="5">The sequence shown here is derived from an EMBL/GenBank/DDBJ whole genome shotgun (WGS) entry which is preliminary data.</text>
</comment>
<feature type="transmembrane region" description="Helical" evidence="4">
    <location>
        <begin position="508"/>
        <end position="532"/>
    </location>
</feature>
<reference evidence="5" key="1">
    <citation type="submission" date="2023-01" db="EMBL/GenBank/DDBJ databases">
        <title>Genome assembly of the deep-sea coral Lophelia pertusa.</title>
        <authorList>
            <person name="Herrera S."/>
            <person name="Cordes E."/>
        </authorList>
    </citation>
    <scope>NUCLEOTIDE SEQUENCE</scope>
    <source>
        <strain evidence="5">USNM1676648</strain>
        <tissue evidence="5">Polyp</tissue>
    </source>
</reference>
<keyword evidence="4" id="KW-0472">Membrane</keyword>
<name>A0A9X0CN27_9CNID</name>
<dbReference type="Proteomes" id="UP001163046">
    <property type="component" value="Unassembled WGS sequence"/>
</dbReference>
<evidence type="ECO:0000256" key="1">
    <source>
        <dbReference type="ARBA" id="ARBA00022614"/>
    </source>
</evidence>
<dbReference type="PANTHER" id="PTHR48060">
    <property type="entry name" value="DNA DAMAGE-REPAIR/TOLERATION PROTEIN DRT100"/>
    <property type="match status" value="1"/>
</dbReference>
<dbReference type="InterPro" id="IPR032675">
    <property type="entry name" value="LRR_dom_sf"/>
</dbReference>
<evidence type="ECO:0000256" key="2">
    <source>
        <dbReference type="ARBA" id="ARBA00022729"/>
    </source>
</evidence>
<sequence>MTMASFRFSCMIPLSHQSKKEKFYLTFTHLQMDSNGTRTVGGIVQHLTVPGMASVVTTTHTLKLLCWLTTIWMVFFLPIYGKIRNVMSLCTPGNPRLRGRIGDFLFGNMSKLLTVVFNAASIAGNIPEDLAQLRSLQNFLGCIMDGEGFTGRIPEDIGNMTELRVLCLGGNNLTGQIPRSITRLKKLWYLDLRNTPGKMQGQLSDLFAIPSLTDMFISGVELIGEMPHMLPEKIRYLVLPGNNISGKFPQTFPKTNSLGMLNVANNQLTGDVPGQLLLLPGIDMIDLSQNKFSSINRGRSWSKNDSATVKSFISLAGNRNLSLNFTSFMELFSKQVDFVESPSILNLSFCDIKSPVPANLFYLERMSTCDLRGNRFYGEIPTFLEDFSFLTYFDISSNNLSGSLPVGIQILSPSSIWIFLEILLCDKGLAHRPMSLVLTSQKCRGKNARSLISITVFYIQTMDFMVSSANVWPQTVVAAQKYLSSYWNLYFPSLSCDFPTLFTPVGKFAFLLLLPVVCMATVGLYFVILLTYNKVRPHQRRMEKVHFKCRQSAFFCLSFSYFPIVKQTLSILRPCHNDRDVLYMPNSPWIECTSLTYNTLTALGVVSVVFYVIGFPLFLISLLLVFFRKRKNMSPEDRQKLDAWLGPVYLPYKPKYQPYFEIVMLFRRLFLAIALSMISSSSTLQTFLVWLILMVSAIIDLRLQPYNERSSDRCTQENFFEPLVLFVLSMSFILLRFSALDSSYTSGFVWVVMIVNICVLVALVGAIFYLLVSKGNGRDNGSSVVGNMECGDGALEDDENDNVEDRSHLLPVNNVVVDDVA</sequence>
<keyword evidence="4" id="KW-1133">Transmembrane helix</keyword>
<gene>
    <name evidence="5" type="ORF">OS493_039513</name>
</gene>
<feature type="transmembrane region" description="Helical" evidence="4">
    <location>
        <begin position="62"/>
        <end position="81"/>
    </location>
</feature>
<dbReference type="Gene3D" id="3.80.10.10">
    <property type="entry name" value="Ribonuclease Inhibitor"/>
    <property type="match status" value="1"/>
</dbReference>
<dbReference type="InterPro" id="IPR001611">
    <property type="entry name" value="Leu-rich_rpt"/>
</dbReference>
<feature type="transmembrane region" description="Helical" evidence="4">
    <location>
        <begin position="603"/>
        <end position="627"/>
    </location>
</feature>
<dbReference type="SUPFAM" id="SSF52058">
    <property type="entry name" value="L domain-like"/>
    <property type="match status" value="1"/>
</dbReference>
<dbReference type="FunFam" id="3.80.10.10:FF:000041">
    <property type="entry name" value="LRR receptor-like serine/threonine-protein kinase ERECTA"/>
    <property type="match status" value="1"/>
</dbReference>
<dbReference type="OrthoDB" id="676979at2759"/>
<proteinExistence type="predicted"/>
<accession>A0A9X0CN27</accession>
<dbReference type="AlphaFoldDB" id="A0A9X0CN27"/>
<keyword evidence="1" id="KW-0433">Leucine-rich repeat</keyword>
<dbReference type="Pfam" id="PF00560">
    <property type="entry name" value="LRR_1"/>
    <property type="match status" value="2"/>
</dbReference>